<evidence type="ECO:0000256" key="11">
    <source>
        <dbReference type="PIRSR" id="PIRSR602403-1"/>
    </source>
</evidence>
<keyword evidence="7 11" id="KW-0408">Iron</keyword>
<dbReference type="SMART" id="SM00066">
    <property type="entry name" value="GAL4"/>
    <property type="match status" value="1"/>
</dbReference>
<dbReference type="PANTHER" id="PTHR46206">
    <property type="entry name" value="CYTOCHROME P450"/>
    <property type="match status" value="1"/>
</dbReference>
<dbReference type="Pfam" id="PF00067">
    <property type="entry name" value="p450"/>
    <property type="match status" value="1"/>
</dbReference>
<dbReference type="CDD" id="cd11041">
    <property type="entry name" value="CYP503A1-like"/>
    <property type="match status" value="1"/>
</dbReference>
<keyword evidence="9" id="KW-0539">Nucleus</keyword>
<feature type="domain" description="Zn(2)-C6 fungal-type" evidence="12">
    <location>
        <begin position="18"/>
        <end position="48"/>
    </location>
</feature>
<evidence type="ECO:0000256" key="10">
    <source>
        <dbReference type="ARBA" id="ARBA00037909"/>
    </source>
</evidence>
<dbReference type="Pfam" id="PF00172">
    <property type="entry name" value="Zn_clus"/>
    <property type="match status" value="1"/>
</dbReference>
<comment type="cofactor">
    <cofactor evidence="1 11">
        <name>heme</name>
        <dbReference type="ChEBI" id="CHEBI:30413"/>
    </cofactor>
</comment>
<dbReference type="InterPro" id="IPR001138">
    <property type="entry name" value="Zn2Cys6_DnaBD"/>
</dbReference>
<gene>
    <name evidence="13" type="ORF">C2S_7193</name>
</gene>
<dbReference type="PRINTS" id="PR00465">
    <property type="entry name" value="EP450IV"/>
</dbReference>
<dbReference type="InterPro" id="IPR001128">
    <property type="entry name" value="Cyt_P450"/>
</dbReference>
<proteinExistence type="inferred from homology"/>
<name>A0A9Q9UC93_FUSFU</name>
<comment type="similarity">
    <text evidence="3">Belongs to the cytochrome P450 family.</text>
</comment>
<evidence type="ECO:0000256" key="1">
    <source>
        <dbReference type="ARBA" id="ARBA00001971"/>
    </source>
</evidence>
<evidence type="ECO:0000256" key="8">
    <source>
        <dbReference type="ARBA" id="ARBA00023033"/>
    </source>
</evidence>
<evidence type="ECO:0000256" key="6">
    <source>
        <dbReference type="ARBA" id="ARBA00023002"/>
    </source>
</evidence>
<evidence type="ECO:0000259" key="12">
    <source>
        <dbReference type="PROSITE" id="PS50048"/>
    </source>
</evidence>
<dbReference type="GO" id="GO:0016705">
    <property type="term" value="F:oxidoreductase activity, acting on paired donors, with incorporation or reduction of molecular oxygen"/>
    <property type="evidence" value="ECO:0007669"/>
    <property type="project" value="InterPro"/>
</dbReference>
<dbReference type="Proteomes" id="UP000760494">
    <property type="component" value="Unassembled WGS sequence"/>
</dbReference>
<dbReference type="PROSITE" id="PS00463">
    <property type="entry name" value="ZN2_CY6_FUNGAL_1"/>
    <property type="match status" value="1"/>
</dbReference>
<dbReference type="SUPFAM" id="SSF48264">
    <property type="entry name" value="Cytochrome P450"/>
    <property type="match status" value="1"/>
</dbReference>
<dbReference type="PANTHER" id="PTHR46206:SF7">
    <property type="entry name" value="P450, PUTATIVE (EUROFUNG)-RELATED"/>
    <property type="match status" value="1"/>
</dbReference>
<evidence type="ECO:0000313" key="13">
    <source>
        <dbReference type="EMBL" id="VTT68806.1"/>
    </source>
</evidence>
<sequence length="898" mass="101040">MQPNPKKVRQGHRKSRNGCATCKKRHIKCDEKRPECGNCSISERTCHYAPPRKRKTGSSPYETELTTPSAFPAASVFEDLPAPSRLDLHEIESDELFTFGHLSLLYHVQEHIADWMMVTDRLQPLANNYIPTALKTPYLMNQLLALSAMHLITIDKHAAESYTNTATHLRHRALRGFNKCLGDTSESNSTAQFFFASLLALHYLAETVSGLADQDFATTLDCTVNYFRLHRGARVMGERASTSFVNSKVSQWMMDAWKEEFNDCYVASMDCAALASMLETSELNEESRKACEEATEALEFVMRRIQGPNSWGVHGLMAWSNLIPWRFLMLLEKQIPEALVILAHYAVLLHRFRAFWCLGDIGKRLVEGISELLATYWQSWLPKLETALFACFVAAVAPRLVNALRLWSIPTIGDELGNTEKRRQAYLGGARKLYSAGYQKFKDGVFLITTSRSMHLLPSITSPTKLIYSASPTIVISPDFLPELKKLPDATLSMEAAVDESMETRYTKIETSVPIIPHTIKGELTPSLSRLSLTISSEVRDSMNLTMPSCDDWTEVNIHHALLRIIGMVSGRMFIGPELCRSEQYLDAAINYTMEVMGAQRAVQNMRPWLRPFRAQSLPEVKKLHQRIAEAEAFLEPVVKSRTDAMNDQSYEKPDDFLQWLIDGKDKFPDKNSQNLAKVQLGLTFAAVHTTTLTATNAFYDLAALPDLQIELREEVREALSQSGGQLTSNALQSMKKMDSFLKETLRVHPATMASFQRKVLKPFTLSNGQVIPESVTIEIPAVAVSSDSNVFPHADKFDPLRFYRLRTEAKDGGSVEKAANNQFVSVNQSSLTFGYGRHACPGRFFAANEIKMILADALLQYDVRNVGDATERYPNMEFAHMSIPDPSKKLLFKSIEV</sequence>
<dbReference type="GO" id="GO:0020037">
    <property type="term" value="F:heme binding"/>
    <property type="evidence" value="ECO:0007669"/>
    <property type="project" value="InterPro"/>
</dbReference>
<dbReference type="EMBL" id="CABFJX010000224">
    <property type="protein sequence ID" value="VTT68806.1"/>
    <property type="molecule type" value="Genomic_DNA"/>
</dbReference>
<evidence type="ECO:0000256" key="9">
    <source>
        <dbReference type="ARBA" id="ARBA00023242"/>
    </source>
</evidence>
<dbReference type="CDD" id="cd00067">
    <property type="entry name" value="GAL4"/>
    <property type="match status" value="1"/>
</dbReference>
<dbReference type="InterPro" id="IPR036396">
    <property type="entry name" value="Cyt_P450_sf"/>
</dbReference>
<evidence type="ECO:0000256" key="4">
    <source>
        <dbReference type="ARBA" id="ARBA00022617"/>
    </source>
</evidence>
<evidence type="ECO:0000256" key="3">
    <source>
        <dbReference type="ARBA" id="ARBA00010617"/>
    </source>
</evidence>
<dbReference type="PROSITE" id="PS50048">
    <property type="entry name" value="ZN2_CY6_FUNGAL_2"/>
    <property type="match status" value="1"/>
</dbReference>
<dbReference type="Gene3D" id="4.10.240.10">
    <property type="entry name" value="Zn(2)-C6 fungal-type DNA-binding domain"/>
    <property type="match status" value="1"/>
</dbReference>
<dbReference type="SUPFAM" id="SSF57701">
    <property type="entry name" value="Zn2/Cys6 DNA-binding domain"/>
    <property type="match status" value="1"/>
</dbReference>
<accession>A0A9Q9UC93</accession>
<comment type="caution">
    <text evidence="13">The sequence shown here is derived from an EMBL/GenBank/DDBJ whole genome shotgun (WGS) entry which is preliminary data.</text>
</comment>
<dbReference type="GO" id="GO:0005506">
    <property type="term" value="F:iron ion binding"/>
    <property type="evidence" value="ECO:0007669"/>
    <property type="project" value="InterPro"/>
</dbReference>
<dbReference type="Pfam" id="PF11951">
    <property type="entry name" value="Fungal_trans_2"/>
    <property type="match status" value="1"/>
</dbReference>
<dbReference type="InterPro" id="IPR021858">
    <property type="entry name" value="Fun_TF"/>
</dbReference>
<comment type="pathway">
    <text evidence="2">Hormone biosynthesis.</text>
</comment>
<feature type="binding site" description="axial binding residue" evidence="11">
    <location>
        <position position="841"/>
    </location>
    <ligand>
        <name>heme</name>
        <dbReference type="ChEBI" id="CHEBI:30413"/>
    </ligand>
    <ligandPart>
        <name>Fe</name>
        <dbReference type="ChEBI" id="CHEBI:18248"/>
    </ligandPart>
</feature>
<dbReference type="AlphaFoldDB" id="A0A9Q9UC93"/>
<dbReference type="GO" id="GO:0004497">
    <property type="term" value="F:monooxygenase activity"/>
    <property type="evidence" value="ECO:0007669"/>
    <property type="project" value="UniProtKB-KW"/>
</dbReference>
<protein>
    <recommendedName>
        <fullName evidence="12">Zn(2)-C6 fungal-type domain-containing protein</fullName>
    </recommendedName>
</protein>
<dbReference type="GO" id="GO:0008270">
    <property type="term" value="F:zinc ion binding"/>
    <property type="evidence" value="ECO:0007669"/>
    <property type="project" value="InterPro"/>
</dbReference>
<dbReference type="InterPro" id="IPR036864">
    <property type="entry name" value="Zn2-C6_fun-type_DNA-bd_sf"/>
</dbReference>
<dbReference type="InterPro" id="IPR002403">
    <property type="entry name" value="Cyt_P450_E_grp-IV"/>
</dbReference>
<comment type="pathway">
    <text evidence="10">Plant hormone biosynthesis; gibberellin biosynthesis.</text>
</comment>
<keyword evidence="4 11" id="KW-0349">Heme</keyword>
<dbReference type="InterPro" id="IPR017972">
    <property type="entry name" value="Cyt_P450_CS"/>
</dbReference>
<keyword evidence="5 11" id="KW-0479">Metal-binding</keyword>
<dbReference type="GO" id="GO:0000981">
    <property type="term" value="F:DNA-binding transcription factor activity, RNA polymerase II-specific"/>
    <property type="evidence" value="ECO:0007669"/>
    <property type="project" value="InterPro"/>
</dbReference>
<dbReference type="Gene3D" id="1.10.630.10">
    <property type="entry name" value="Cytochrome P450"/>
    <property type="match status" value="1"/>
</dbReference>
<keyword evidence="8" id="KW-0503">Monooxygenase</keyword>
<reference evidence="13" key="1">
    <citation type="submission" date="2019-05" db="EMBL/GenBank/DDBJ databases">
        <authorList>
            <person name="Piombo E."/>
        </authorList>
    </citation>
    <scope>NUCLEOTIDE SEQUENCE</scope>
    <source>
        <strain evidence="13">C2S</strain>
    </source>
</reference>
<evidence type="ECO:0000313" key="14">
    <source>
        <dbReference type="Proteomes" id="UP000760494"/>
    </source>
</evidence>
<keyword evidence="6" id="KW-0560">Oxidoreductase</keyword>
<organism evidence="13 14">
    <name type="scientific">Fusarium fujikuroi</name>
    <name type="common">Bakanae and foot rot disease fungus</name>
    <name type="synonym">Gibberella fujikuroi</name>
    <dbReference type="NCBI Taxonomy" id="5127"/>
    <lineage>
        <taxon>Eukaryota</taxon>
        <taxon>Fungi</taxon>
        <taxon>Dikarya</taxon>
        <taxon>Ascomycota</taxon>
        <taxon>Pezizomycotina</taxon>
        <taxon>Sordariomycetes</taxon>
        <taxon>Hypocreomycetidae</taxon>
        <taxon>Hypocreales</taxon>
        <taxon>Nectriaceae</taxon>
        <taxon>Fusarium</taxon>
        <taxon>Fusarium fujikuroi species complex</taxon>
    </lineage>
</organism>
<evidence type="ECO:0000256" key="5">
    <source>
        <dbReference type="ARBA" id="ARBA00022723"/>
    </source>
</evidence>
<evidence type="ECO:0000256" key="2">
    <source>
        <dbReference type="ARBA" id="ARBA00004972"/>
    </source>
</evidence>
<dbReference type="PROSITE" id="PS00086">
    <property type="entry name" value="CYTOCHROME_P450"/>
    <property type="match status" value="1"/>
</dbReference>
<evidence type="ECO:0000256" key="7">
    <source>
        <dbReference type="ARBA" id="ARBA00023004"/>
    </source>
</evidence>